<protein>
    <submittedName>
        <fullName evidence="3">Uncharacterized protein</fullName>
    </submittedName>
</protein>
<feature type="repeat" description="Pumilio" evidence="2">
    <location>
        <begin position="476"/>
        <end position="514"/>
    </location>
</feature>
<dbReference type="GO" id="GO:0000472">
    <property type="term" value="P:endonucleolytic cleavage to generate mature 5'-end of SSU-rRNA from (SSU-rRNA, 5.8S rRNA, LSU-rRNA)"/>
    <property type="evidence" value="ECO:0007669"/>
    <property type="project" value="TreeGrafter"/>
</dbReference>
<keyword evidence="1" id="KW-0677">Repeat</keyword>
<dbReference type="Gene3D" id="1.25.10.10">
    <property type="entry name" value="Leucine-rich Repeat Variant"/>
    <property type="match status" value="2"/>
</dbReference>
<dbReference type="SUPFAM" id="SSF48371">
    <property type="entry name" value="ARM repeat"/>
    <property type="match status" value="2"/>
</dbReference>
<dbReference type="SMART" id="SM00025">
    <property type="entry name" value="Pumilio"/>
    <property type="match status" value="6"/>
</dbReference>
<evidence type="ECO:0000313" key="3">
    <source>
        <dbReference type="EMBL" id="KAL0102947.1"/>
    </source>
</evidence>
<dbReference type="EMBL" id="JADYXP020000022">
    <property type="protein sequence ID" value="KAL0102947.1"/>
    <property type="molecule type" value="Genomic_DNA"/>
</dbReference>
<dbReference type="GO" id="GO:0000480">
    <property type="term" value="P:endonucleolytic cleavage in 5'-ETS of tricistronic rRNA transcript (SSU-rRNA, 5.8S rRNA, LSU-rRNA)"/>
    <property type="evidence" value="ECO:0007669"/>
    <property type="project" value="TreeGrafter"/>
</dbReference>
<sequence>MEKAVNTNEIISNNRKRKKKLSYGQTLKKFARRESYSAGLDQDTYQYLIRILDVIRDDSLELEEKTMLMQNVYGEISGHEIECACNRIGSLVIDRMLNYVNLETIQNLVQTFETSLRRLVSERFASYVLQKVIIVCADRGNRVSTPDSSNSLDEKTNAKSKDSADSVVEVQPFEVQSYNEIVLKLSKFVLNNGEEFIFDAYANYIMRTAIQCLGGLIESPNEWNKKFIVPDLTKRRSVIQEYKDLLVQSCDRLQKWPQFCQFGHDQMTSGVLQCILYSLKDVDPDLTKTIVKKIIKQSFKTDEKSKLSNIFNAECSNRVVEACLTIAQPKTFKKVYKTLFADNLEYLCLTHSTNFGVQKLLDNCNDTKIFQEIFAQLTPHFSKILEQGFTGILLSTANACLRLQTEQGPFVYAMMKLASLSSENQKQIVQCLITLKPVSQLSEADPLPPFHLHGSLITQAILKFNKPIIAVNSLLEMNEKHLLQLCQDPKGSRVVDAFMDSAYVGEKSREKLFKRLQGTWVTLVCNVYGSRCVDKMWARANMNQKIAIMNELVKSEYSLRLKHPSKYICAKLNLPLFAFNQKKWMTFEEKKNKTKELFEDIIAKPAK</sequence>
<dbReference type="Pfam" id="PF22493">
    <property type="entry name" value="PUF_NOP9"/>
    <property type="match status" value="1"/>
</dbReference>
<dbReference type="GO" id="GO:0030686">
    <property type="term" value="C:90S preribosome"/>
    <property type="evidence" value="ECO:0007669"/>
    <property type="project" value="TreeGrafter"/>
</dbReference>
<name>A0AAW2EID7_9HYME</name>
<accession>A0AAW2EID7</accession>
<dbReference type="GO" id="GO:0000447">
    <property type="term" value="P:endonucleolytic cleavage in ITS1 to separate SSU-rRNA from 5.8S rRNA and LSU-rRNA from tricistronic rRNA transcript (SSU-rRNA, 5.8S rRNA, LSU-rRNA)"/>
    <property type="evidence" value="ECO:0007669"/>
    <property type="project" value="TreeGrafter"/>
</dbReference>
<dbReference type="GO" id="GO:0005730">
    <property type="term" value="C:nucleolus"/>
    <property type="evidence" value="ECO:0007669"/>
    <property type="project" value="TreeGrafter"/>
</dbReference>
<evidence type="ECO:0000256" key="1">
    <source>
        <dbReference type="ARBA" id="ARBA00022737"/>
    </source>
</evidence>
<proteinExistence type="predicted"/>
<dbReference type="GO" id="GO:0000056">
    <property type="term" value="P:ribosomal small subunit export from nucleus"/>
    <property type="evidence" value="ECO:0007669"/>
    <property type="project" value="TreeGrafter"/>
</dbReference>
<dbReference type="AlphaFoldDB" id="A0AAW2EID7"/>
<dbReference type="PANTHER" id="PTHR13102:SF0">
    <property type="entry name" value="NUCLEOLAR PROTEIN 9"/>
    <property type="match status" value="1"/>
</dbReference>
<reference evidence="3 4" key="1">
    <citation type="submission" date="2023-03" db="EMBL/GenBank/DDBJ databases">
        <title>High recombination rates correlate with genetic variation in Cardiocondyla obscurior ants.</title>
        <authorList>
            <person name="Errbii M."/>
        </authorList>
    </citation>
    <scope>NUCLEOTIDE SEQUENCE [LARGE SCALE GENOMIC DNA]</scope>
    <source>
        <strain evidence="3">Alpha-2009</strain>
        <tissue evidence="3">Whole body</tissue>
    </source>
</reference>
<dbReference type="Proteomes" id="UP001430953">
    <property type="component" value="Unassembled WGS sequence"/>
</dbReference>
<dbReference type="PROSITE" id="PS50302">
    <property type="entry name" value="PUM"/>
    <property type="match status" value="2"/>
</dbReference>
<gene>
    <name evidence="3" type="ORF">PUN28_018330</name>
</gene>
<evidence type="ECO:0000256" key="2">
    <source>
        <dbReference type="PROSITE-ProRule" id="PRU00317"/>
    </source>
</evidence>
<feature type="repeat" description="Pumilio" evidence="2">
    <location>
        <begin position="75"/>
        <end position="110"/>
    </location>
</feature>
<dbReference type="InterPro" id="IPR016024">
    <property type="entry name" value="ARM-type_fold"/>
</dbReference>
<dbReference type="InterPro" id="IPR040000">
    <property type="entry name" value="NOP9"/>
</dbReference>
<dbReference type="PANTHER" id="PTHR13102">
    <property type="entry name" value="NUCLEOLAR PROTEIN 9"/>
    <property type="match status" value="1"/>
</dbReference>
<comment type="caution">
    <text evidence="3">The sequence shown here is derived from an EMBL/GenBank/DDBJ whole genome shotgun (WGS) entry which is preliminary data.</text>
</comment>
<dbReference type="InterPro" id="IPR011989">
    <property type="entry name" value="ARM-like"/>
</dbReference>
<dbReference type="GO" id="GO:0003723">
    <property type="term" value="F:RNA binding"/>
    <property type="evidence" value="ECO:0007669"/>
    <property type="project" value="InterPro"/>
</dbReference>
<evidence type="ECO:0000313" key="4">
    <source>
        <dbReference type="Proteomes" id="UP001430953"/>
    </source>
</evidence>
<keyword evidence="4" id="KW-1185">Reference proteome</keyword>
<dbReference type="InterPro" id="IPR001313">
    <property type="entry name" value="Pumilio_RNA-bd_rpt"/>
</dbReference>
<dbReference type="GO" id="GO:0030688">
    <property type="term" value="C:preribosome, small subunit precursor"/>
    <property type="evidence" value="ECO:0007669"/>
    <property type="project" value="TreeGrafter"/>
</dbReference>
<organism evidence="3 4">
    <name type="scientific">Cardiocondyla obscurior</name>
    <dbReference type="NCBI Taxonomy" id="286306"/>
    <lineage>
        <taxon>Eukaryota</taxon>
        <taxon>Metazoa</taxon>
        <taxon>Ecdysozoa</taxon>
        <taxon>Arthropoda</taxon>
        <taxon>Hexapoda</taxon>
        <taxon>Insecta</taxon>
        <taxon>Pterygota</taxon>
        <taxon>Neoptera</taxon>
        <taxon>Endopterygota</taxon>
        <taxon>Hymenoptera</taxon>
        <taxon>Apocrita</taxon>
        <taxon>Aculeata</taxon>
        <taxon>Formicoidea</taxon>
        <taxon>Formicidae</taxon>
        <taxon>Myrmicinae</taxon>
        <taxon>Cardiocondyla</taxon>
    </lineage>
</organism>